<dbReference type="PANTHER" id="PTHR42770">
    <property type="entry name" value="AMINO ACID TRANSPORTER-RELATED"/>
    <property type="match status" value="1"/>
</dbReference>
<keyword evidence="6" id="KW-0029">Amino-acid transport</keyword>
<keyword evidence="3 9" id="KW-0813">Transport</keyword>
<dbReference type="NCBIfam" id="TIGR04299">
    <property type="entry name" value="antiport_PotE"/>
    <property type="match status" value="1"/>
</dbReference>
<evidence type="ECO:0000313" key="11">
    <source>
        <dbReference type="Proteomes" id="UP000199087"/>
    </source>
</evidence>
<feature type="transmembrane region" description="Helical" evidence="9">
    <location>
        <begin position="320"/>
        <end position="340"/>
    </location>
</feature>
<keyword evidence="7 9" id="KW-1133">Transmembrane helix</keyword>
<dbReference type="PANTHER" id="PTHR42770:SF6">
    <property type="entry name" value="PUTRESCINE TRANSPORTER POTE"/>
    <property type="match status" value="1"/>
</dbReference>
<dbReference type="GO" id="GO:0015496">
    <property type="term" value="F:putrescine:ornithine antiporter activity"/>
    <property type="evidence" value="ECO:0007669"/>
    <property type="project" value="InterPro"/>
</dbReference>
<feature type="transmembrane region" description="Helical" evidence="9">
    <location>
        <begin position="118"/>
        <end position="139"/>
    </location>
</feature>
<feature type="transmembrane region" description="Helical" evidence="9">
    <location>
        <begin position="183"/>
        <end position="203"/>
    </location>
</feature>
<sequence>MSQTKNKMNAMQLTILTAVNMMGSGIIMLPTNLAQVGTMSILSWIVTALGSLALAYAFAQCGMFSRKGGGMGGYAEYAFGKAGNFMANYTYGLSLLIANVAIAVTAVGYGTVLFDLKLSPVGIGMCTIGVLWLTTICNFGGAGITGKIGGITVWGVIAPVVAICIIGWFWFDGHQYAQAWNPHNFSFFTGIGKSISITLWAFLGLESACANADAVENPEKNVPIAVLGGTLAAAVIYIISTNVIAGIVPNMDLANSNAPFGLAFATMFTPAVGKVVMALMTLACVGSLLGWQFTIAQVFKSSAMEGYFPKVFLKVTKADAPVVGMIILGVIQTLLALMTISPSLNKQFNTLVNLAVVTNLIPYLLSMAALAVMQKQANVPAKKAKLGTTIALIGSIYSLYALYGSGLEAMTYGSIVTFTGWTLYGFLSHKFDLAQPAQAKKAS</sequence>
<evidence type="ECO:0000256" key="3">
    <source>
        <dbReference type="ARBA" id="ARBA00022448"/>
    </source>
</evidence>
<dbReference type="HAMAP" id="MF_02073">
    <property type="entry name" value="Putrescine_transp"/>
    <property type="match status" value="1"/>
</dbReference>
<dbReference type="Proteomes" id="UP000199087">
    <property type="component" value="Unassembled WGS sequence"/>
</dbReference>
<feature type="transmembrane region" description="Helical" evidence="9">
    <location>
        <begin position="409"/>
        <end position="427"/>
    </location>
</feature>
<evidence type="ECO:0000256" key="8">
    <source>
        <dbReference type="ARBA" id="ARBA00023136"/>
    </source>
</evidence>
<dbReference type="InterPro" id="IPR002293">
    <property type="entry name" value="AA/rel_permease1"/>
</dbReference>
<dbReference type="EMBL" id="CVRB01000002">
    <property type="protein sequence ID" value="CRK82506.1"/>
    <property type="molecule type" value="Genomic_DNA"/>
</dbReference>
<feature type="transmembrane region" description="Helical" evidence="9">
    <location>
        <begin position="12"/>
        <end position="29"/>
    </location>
</feature>
<dbReference type="Gene3D" id="1.20.1740.10">
    <property type="entry name" value="Amino acid/polyamine transporter I"/>
    <property type="match status" value="1"/>
</dbReference>
<keyword evidence="8 9" id="KW-0472">Membrane</keyword>
<dbReference type="OrthoDB" id="9762947at2"/>
<evidence type="ECO:0000313" key="10">
    <source>
        <dbReference type="EMBL" id="CRK82506.1"/>
    </source>
</evidence>
<comment type="subcellular location">
    <subcellularLocation>
        <location evidence="1 9">Cell membrane</location>
        <topology evidence="1 9">Multi-pass membrane protein</topology>
    </subcellularLocation>
</comment>
<accession>A0A0U1NWZ0</accession>
<feature type="transmembrane region" description="Helical" evidence="9">
    <location>
        <begin position="91"/>
        <end position="112"/>
    </location>
</feature>
<keyword evidence="5 9" id="KW-0812">Transmembrane</keyword>
<dbReference type="InterPro" id="IPR004754">
    <property type="entry name" value="Amino_acid_antiprt"/>
</dbReference>
<feature type="transmembrane region" description="Helical" evidence="9">
    <location>
        <begin position="384"/>
        <end position="403"/>
    </location>
</feature>
<gene>
    <name evidence="10" type="primary">lysP_2</name>
    <name evidence="10" type="ORF">BN000_02438</name>
</gene>
<dbReference type="STRING" id="1499688.BN000_02438"/>
<dbReference type="InterPro" id="IPR050367">
    <property type="entry name" value="APC_superfamily"/>
</dbReference>
<evidence type="ECO:0000256" key="6">
    <source>
        <dbReference type="ARBA" id="ARBA00022970"/>
    </source>
</evidence>
<evidence type="ECO:0000256" key="5">
    <source>
        <dbReference type="ARBA" id="ARBA00022692"/>
    </source>
</evidence>
<feature type="transmembrane region" description="Helical" evidence="9">
    <location>
        <begin position="352"/>
        <end position="372"/>
    </location>
</feature>
<feature type="transmembrane region" description="Helical" evidence="9">
    <location>
        <begin position="41"/>
        <end position="59"/>
    </location>
</feature>
<proteinExistence type="inferred from homology"/>
<evidence type="ECO:0000256" key="1">
    <source>
        <dbReference type="ARBA" id="ARBA00004651"/>
    </source>
</evidence>
<dbReference type="NCBIfam" id="TIGR00905">
    <property type="entry name" value="2A0302"/>
    <property type="match status" value="1"/>
</dbReference>
<feature type="transmembrane region" description="Helical" evidence="9">
    <location>
        <begin position="224"/>
        <end position="248"/>
    </location>
</feature>
<keyword evidence="4 9" id="KW-1003">Cell membrane</keyword>
<feature type="transmembrane region" description="Helical" evidence="9">
    <location>
        <begin position="151"/>
        <end position="171"/>
    </location>
</feature>
<dbReference type="GO" id="GO:0005886">
    <property type="term" value="C:plasma membrane"/>
    <property type="evidence" value="ECO:0007669"/>
    <property type="project" value="UniProtKB-SubCell"/>
</dbReference>
<comment type="similarity">
    <text evidence="2 9">Belongs to the amino acid-polyamine-organocation (APC) superfamily. Basic amino acid/polyamine antiporter (APA) (TC 2.A.3.2) family.</text>
</comment>
<dbReference type="AlphaFoldDB" id="A0A0U1NWZ0"/>
<name>A0A0U1NWZ0_9BACI</name>
<reference evidence="11" key="1">
    <citation type="submission" date="2015-05" db="EMBL/GenBank/DDBJ databases">
        <authorList>
            <person name="Urmite Genomes"/>
        </authorList>
    </citation>
    <scope>NUCLEOTIDE SEQUENCE [LARGE SCALE GENOMIC DNA]</scope>
    <source>
        <strain evidence="11">LF1</strain>
    </source>
</reference>
<feature type="transmembrane region" description="Helical" evidence="9">
    <location>
        <begin position="275"/>
        <end position="299"/>
    </location>
</feature>
<dbReference type="PIRSF" id="PIRSF006060">
    <property type="entry name" value="AA_transporter"/>
    <property type="match status" value="1"/>
</dbReference>
<evidence type="ECO:0000256" key="9">
    <source>
        <dbReference type="HAMAP-Rule" id="MF_02073"/>
    </source>
</evidence>
<evidence type="ECO:0000256" key="7">
    <source>
        <dbReference type="ARBA" id="ARBA00022989"/>
    </source>
</evidence>
<dbReference type="InterPro" id="IPR027566">
    <property type="entry name" value="Symport/antiport_PotE"/>
</dbReference>
<organism evidence="10 11">
    <name type="scientific">Neobacillus massiliamazoniensis</name>
    <dbReference type="NCBI Taxonomy" id="1499688"/>
    <lineage>
        <taxon>Bacteria</taxon>
        <taxon>Bacillati</taxon>
        <taxon>Bacillota</taxon>
        <taxon>Bacilli</taxon>
        <taxon>Bacillales</taxon>
        <taxon>Bacillaceae</taxon>
        <taxon>Neobacillus</taxon>
    </lineage>
</organism>
<dbReference type="Pfam" id="PF13520">
    <property type="entry name" value="AA_permease_2"/>
    <property type="match status" value="1"/>
</dbReference>
<evidence type="ECO:0000256" key="4">
    <source>
        <dbReference type="ARBA" id="ARBA00022475"/>
    </source>
</evidence>
<protein>
    <recommendedName>
        <fullName evidence="9">Putrescine transporter</fullName>
    </recommendedName>
</protein>
<dbReference type="NCBIfam" id="NF007938">
    <property type="entry name" value="PRK10655.1"/>
    <property type="match status" value="1"/>
</dbReference>
<dbReference type="RefSeq" id="WP_090634558.1">
    <property type="nucleotide sequence ID" value="NZ_CVRB01000002.1"/>
</dbReference>
<keyword evidence="11" id="KW-1185">Reference proteome</keyword>
<evidence type="ECO:0000256" key="2">
    <source>
        <dbReference type="ARBA" id="ARBA00008220"/>
    </source>
</evidence>